<reference evidence="2 3" key="1">
    <citation type="journal article" date="2016" name="Nat. Commun.">
        <title>Thousands of microbial genomes shed light on interconnected biogeochemical processes in an aquifer system.</title>
        <authorList>
            <person name="Anantharaman K."/>
            <person name="Brown C.T."/>
            <person name="Hug L.A."/>
            <person name="Sharon I."/>
            <person name="Castelle C.J."/>
            <person name="Probst A.J."/>
            <person name="Thomas B.C."/>
            <person name="Singh A."/>
            <person name="Wilkins M.J."/>
            <person name="Karaoz U."/>
            <person name="Brodie E.L."/>
            <person name="Williams K.H."/>
            <person name="Hubbard S.S."/>
            <person name="Banfield J.F."/>
        </authorList>
    </citation>
    <scope>NUCLEOTIDE SEQUENCE [LARGE SCALE GENOMIC DNA]</scope>
</reference>
<organism evidence="2 3">
    <name type="scientific">Candidatus Daviesbacteria bacterium RIFCSPHIGHO2_12_FULL_43_11</name>
    <dbReference type="NCBI Taxonomy" id="1797780"/>
    <lineage>
        <taxon>Bacteria</taxon>
        <taxon>Candidatus Daviesiibacteriota</taxon>
    </lineage>
</organism>
<dbReference type="STRING" id="1797780.A3E45_04225"/>
<protein>
    <recommendedName>
        <fullName evidence="4">DUF11 domain-containing protein</fullName>
    </recommendedName>
</protein>
<dbReference type="EMBL" id="MFDH01000014">
    <property type="protein sequence ID" value="OGE36269.1"/>
    <property type="molecule type" value="Genomic_DNA"/>
</dbReference>
<evidence type="ECO:0000256" key="1">
    <source>
        <dbReference type="SAM" id="MobiDB-lite"/>
    </source>
</evidence>
<dbReference type="Proteomes" id="UP000176405">
    <property type="component" value="Unassembled WGS sequence"/>
</dbReference>
<dbReference type="InterPro" id="IPR047589">
    <property type="entry name" value="DUF11_rpt"/>
</dbReference>
<gene>
    <name evidence="2" type="ORF">A3E45_04225</name>
</gene>
<name>A0A1F5K5T9_9BACT</name>
<sequence>MRRISKFKKIITVLAVLIALVLPAVAIIAPAMVSAAAGFQGGNIFLVSNTNNPAWVDPVSANVGDIVEFHLEIVNNSNETASNVRVQAELPSNEDGTSLSVRIKVKADNASEISDTAVVNVPATSTRKSLTYFPGHATLIKHPGNVTSSIESIGTGGEVSVGDLAPGGNVFAEVLFKAQLTEVAVVEPTPTPTPTGVPAPTVTPTPTEAPVVTVTPTPTPLPAGAQQVDLQCPAGFVSVVSGSNIFCLQQVQSQNQSQTVNQTVTATGGSSSATGGSSNVNVTSGAGSPVVAGAAKPLVAGVSTKVTELPKTGLPIAAWVLSGLLPAGLGLRKFGSFGKGLKDTPRYLWQKREFDR</sequence>
<comment type="caution">
    <text evidence="2">The sequence shown here is derived from an EMBL/GenBank/DDBJ whole genome shotgun (WGS) entry which is preliminary data.</text>
</comment>
<dbReference type="AlphaFoldDB" id="A0A1F5K5T9"/>
<accession>A0A1F5K5T9</accession>
<dbReference type="NCBIfam" id="TIGR01451">
    <property type="entry name" value="B_ant_repeat"/>
    <property type="match status" value="1"/>
</dbReference>
<feature type="compositionally biased region" description="Pro residues" evidence="1">
    <location>
        <begin position="189"/>
        <end position="203"/>
    </location>
</feature>
<feature type="region of interest" description="Disordered" evidence="1">
    <location>
        <begin position="187"/>
        <end position="209"/>
    </location>
</feature>
<evidence type="ECO:0008006" key="4">
    <source>
        <dbReference type="Google" id="ProtNLM"/>
    </source>
</evidence>
<evidence type="ECO:0000313" key="2">
    <source>
        <dbReference type="EMBL" id="OGE36269.1"/>
    </source>
</evidence>
<evidence type="ECO:0000313" key="3">
    <source>
        <dbReference type="Proteomes" id="UP000176405"/>
    </source>
</evidence>
<proteinExistence type="predicted"/>